<reference evidence="9 10" key="1">
    <citation type="submission" date="2015-04" db="EMBL/GenBank/DDBJ databases">
        <title>Taxonomic description and genome sequence of Bacillus campisalis sp. nov., a novel member of the genus Bacillus isolated from solar saltern.</title>
        <authorList>
            <person name="Mathan Kumar R."/>
            <person name="Kaur G."/>
            <person name="Kumar A."/>
            <person name="Singh N.K."/>
            <person name="Kaur N."/>
            <person name="Kumar N."/>
            <person name="Mayilraj S."/>
        </authorList>
    </citation>
    <scope>NUCLEOTIDE SEQUENCE [LARGE SCALE GENOMIC DNA]</scope>
    <source>
        <strain evidence="9 10">SA2-6</strain>
    </source>
</reference>
<evidence type="ECO:0000256" key="6">
    <source>
        <dbReference type="ARBA" id="ARBA00023136"/>
    </source>
</evidence>
<evidence type="ECO:0000313" key="10">
    <source>
        <dbReference type="Proteomes" id="UP000034166"/>
    </source>
</evidence>
<sequence length="204" mass="22538">MVWDVLNVIGTIAFAMSGALVALQVKYDIIGAYVLGLITAFGGGAIRNLFTGIPIIELWQQTTLFIVALITITIVILLPNKAVKLLTKWSFFDSIGLSAFAVQGAMYAQSMNLPLFAVMFSAAITGAGGGMVRDVLAQQRPIVLRQEVYLLWAIFAGFIIGMDWLTEPYHLYIVFVITLIMRGISHRFNWSLPTRPVQNPKEDL</sequence>
<evidence type="ECO:0000313" key="9">
    <source>
        <dbReference type="EMBL" id="KKK39922.1"/>
    </source>
</evidence>
<comment type="caution">
    <text evidence="9">The sequence shown here is derived from an EMBL/GenBank/DDBJ whole genome shotgun (WGS) entry which is preliminary data.</text>
</comment>
<comment type="subcellular location">
    <subcellularLocation>
        <location evidence="1">Cell membrane</location>
        <topology evidence="1">Multi-pass membrane protein</topology>
    </subcellularLocation>
</comment>
<dbReference type="PANTHER" id="PTHR30506">
    <property type="entry name" value="INNER MEMBRANE PROTEIN"/>
    <property type="match status" value="1"/>
</dbReference>
<dbReference type="Proteomes" id="UP000034166">
    <property type="component" value="Unassembled WGS sequence"/>
</dbReference>
<feature type="transmembrane region" description="Helical" evidence="7">
    <location>
        <begin position="115"/>
        <end position="136"/>
    </location>
</feature>
<dbReference type="OrthoDB" id="9791874at2"/>
<dbReference type="AlphaFoldDB" id="A0A0M2T3T7"/>
<evidence type="ECO:0000256" key="3">
    <source>
        <dbReference type="ARBA" id="ARBA00022475"/>
    </source>
</evidence>
<dbReference type="EMBL" id="LAYY01000001">
    <property type="protein sequence ID" value="KKK39922.1"/>
    <property type="molecule type" value="Genomic_DNA"/>
</dbReference>
<organism evidence="9 10">
    <name type="scientific">Mesobacillus campisalis</name>
    <dbReference type="NCBI Taxonomy" id="1408103"/>
    <lineage>
        <taxon>Bacteria</taxon>
        <taxon>Bacillati</taxon>
        <taxon>Bacillota</taxon>
        <taxon>Bacilli</taxon>
        <taxon>Bacillales</taxon>
        <taxon>Bacillaceae</taxon>
        <taxon>Mesobacillus</taxon>
    </lineage>
</organism>
<evidence type="ECO:0000256" key="5">
    <source>
        <dbReference type="ARBA" id="ARBA00022989"/>
    </source>
</evidence>
<dbReference type="PANTHER" id="PTHR30506:SF3">
    <property type="entry name" value="UPF0126 INNER MEMBRANE PROTEIN YADS-RELATED"/>
    <property type="match status" value="1"/>
</dbReference>
<keyword evidence="10" id="KW-1185">Reference proteome</keyword>
<keyword evidence="4 7" id="KW-0812">Transmembrane</keyword>
<evidence type="ECO:0000256" key="2">
    <source>
        <dbReference type="ARBA" id="ARBA00008193"/>
    </source>
</evidence>
<proteinExistence type="inferred from homology"/>
<evidence type="ECO:0000256" key="1">
    <source>
        <dbReference type="ARBA" id="ARBA00004651"/>
    </source>
</evidence>
<dbReference type="RefSeq" id="WP_046521863.1">
    <property type="nucleotide sequence ID" value="NZ_LAYY01000001.1"/>
</dbReference>
<keyword evidence="3" id="KW-1003">Cell membrane</keyword>
<dbReference type="InterPro" id="IPR005115">
    <property type="entry name" value="Gly_transporter"/>
</dbReference>
<feature type="transmembrane region" description="Helical" evidence="7">
    <location>
        <begin position="58"/>
        <end position="78"/>
    </location>
</feature>
<feature type="transmembrane region" description="Helical" evidence="7">
    <location>
        <begin position="6"/>
        <end position="23"/>
    </location>
</feature>
<feature type="domain" description="Glycine transporter" evidence="8">
    <location>
        <begin position="5"/>
        <end position="78"/>
    </location>
</feature>
<feature type="domain" description="Glycine transporter" evidence="8">
    <location>
        <begin position="91"/>
        <end position="159"/>
    </location>
</feature>
<accession>A0A0M2T3T7</accession>
<keyword evidence="5 7" id="KW-1133">Transmembrane helix</keyword>
<gene>
    <name evidence="9" type="ORF">WQ57_01220</name>
</gene>
<dbReference type="GO" id="GO:0005886">
    <property type="term" value="C:plasma membrane"/>
    <property type="evidence" value="ECO:0007669"/>
    <property type="project" value="UniProtKB-SubCell"/>
</dbReference>
<evidence type="ECO:0000256" key="7">
    <source>
        <dbReference type="SAM" id="Phobius"/>
    </source>
</evidence>
<protein>
    <submittedName>
        <fullName evidence="9">Membrane protein</fullName>
    </submittedName>
</protein>
<feature type="transmembrane region" description="Helical" evidence="7">
    <location>
        <begin position="171"/>
        <end position="190"/>
    </location>
</feature>
<name>A0A0M2T3T7_9BACI</name>
<dbReference type="Pfam" id="PF03458">
    <property type="entry name" value="Gly_transporter"/>
    <property type="match status" value="2"/>
</dbReference>
<evidence type="ECO:0000256" key="4">
    <source>
        <dbReference type="ARBA" id="ARBA00022692"/>
    </source>
</evidence>
<feature type="transmembrane region" description="Helical" evidence="7">
    <location>
        <begin position="148"/>
        <end position="165"/>
    </location>
</feature>
<feature type="transmembrane region" description="Helical" evidence="7">
    <location>
        <begin position="30"/>
        <end position="46"/>
    </location>
</feature>
<comment type="similarity">
    <text evidence="2">Belongs to the UPF0126 family.</text>
</comment>
<evidence type="ECO:0000259" key="8">
    <source>
        <dbReference type="Pfam" id="PF03458"/>
    </source>
</evidence>
<dbReference type="PATRIC" id="fig|1408103.3.peg.267"/>
<keyword evidence="6 7" id="KW-0472">Membrane</keyword>